<reference evidence="2 3" key="1">
    <citation type="journal article" date="2018" name="Mol. Biol. Evol.">
        <title>Broad Genomic Sampling Reveals a Smut Pathogenic Ancestry of the Fungal Clade Ustilaginomycotina.</title>
        <authorList>
            <person name="Kijpornyongpan T."/>
            <person name="Mondo S.J."/>
            <person name="Barry K."/>
            <person name="Sandor L."/>
            <person name="Lee J."/>
            <person name="Lipzen A."/>
            <person name="Pangilinan J."/>
            <person name="LaButti K."/>
            <person name="Hainaut M."/>
            <person name="Henrissat B."/>
            <person name="Grigoriev I.V."/>
            <person name="Spatafora J.W."/>
            <person name="Aime M.C."/>
        </authorList>
    </citation>
    <scope>NUCLEOTIDE SEQUENCE [LARGE SCALE GENOMIC DNA]</scope>
    <source>
        <strain evidence="2 3">MCA 3645</strain>
    </source>
</reference>
<evidence type="ECO:0000313" key="2">
    <source>
        <dbReference type="EMBL" id="PWY97358.1"/>
    </source>
</evidence>
<dbReference type="EMBL" id="KZ819210">
    <property type="protein sequence ID" value="PWY97358.1"/>
    <property type="molecule type" value="Genomic_DNA"/>
</dbReference>
<feature type="chain" id="PRO_5016410825" evidence="1">
    <location>
        <begin position="17"/>
        <end position="258"/>
    </location>
</feature>
<protein>
    <submittedName>
        <fullName evidence="2">Uncharacterized protein</fullName>
    </submittedName>
</protein>
<evidence type="ECO:0000313" key="3">
    <source>
        <dbReference type="Proteomes" id="UP000246740"/>
    </source>
</evidence>
<keyword evidence="1" id="KW-0732">Signal</keyword>
<sequence>MLLHLFGTQILHLVLAVAVLSSLATCVGPWELEEILRTFQADMYSGKPANINVPALRFEELGKGAQAPGVAPSHPVPMPGDISFSRLSTREKLANFRIPEKSRGFLHPGREHRFQFGPPGRSQKFVRIWDGDRSEGISPIKGNMVSLSRSVVPIQGPDWIDVAMRPLVGLKDPYGAVATYMVDAEAFRAKYGHRLTAEDNSLLTPGTIGILAGYRWPVNSEGTRFSHRFDIAGVMQDSVLNPNLWIASRDKNLIKNKP</sequence>
<gene>
    <name evidence="2" type="ORF">BCV70DRAFT_67735</name>
</gene>
<dbReference type="Proteomes" id="UP000246740">
    <property type="component" value="Unassembled WGS sequence"/>
</dbReference>
<organism evidence="2 3">
    <name type="scientific">Testicularia cyperi</name>
    <dbReference type="NCBI Taxonomy" id="1882483"/>
    <lineage>
        <taxon>Eukaryota</taxon>
        <taxon>Fungi</taxon>
        <taxon>Dikarya</taxon>
        <taxon>Basidiomycota</taxon>
        <taxon>Ustilaginomycotina</taxon>
        <taxon>Ustilaginomycetes</taxon>
        <taxon>Ustilaginales</taxon>
        <taxon>Anthracoideaceae</taxon>
        <taxon>Testicularia</taxon>
    </lineage>
</organism>
<accession>A0A317XIL5</accession>
<keyword evidence="3" id="KW-1185">Reference proteome</keyword>
<name>A0A317XIL5_9BASI</name>
<proteinExistence type="predicted"/>
<dbReference type="InParanoid" id="A0A317XIL5"/>
<feature type="signal peptide" evidence="1">
    <location>
        <begin position="1"/>
        <end position="16"/>
    </location>
</feature>
<evidence type="ECO:0000256" key="1">
    <source>
        <dbReference type="SAM" id="SignalP"/>
    </source>
</evidence>
<dbReference type="AlphaFoldDB" id="A0A317XIL5"/>